<feature type="transmembrane region" description="Helical" evidence="6">
    <location>
        <begin position="285"/>
        <end position="305"/>
    </location>
</feature>
<evidence type="ECO:0000256" key="6">
    <source>
        <dbReference type="SAM" id="Phobius"/>
    </source>
</evidence>
<dbReference type="AlphaFoldDB" id="A0AA41Z0H5"/>
<feature type="transmembrane region" description="Helical" evidence="6">
    <location>
        <begin position="256"/>
        <end position="278"/>
    </location>
</feature>
<feature type="transmembrane region" description="Helical" evidence="6">
    <location>
        <begin position="48"/>
        <end position="68"/>
    </location>
</feature>
<name>A0AA41Z0H5_9HYPH</name>
<evidence type="ECO:0000256" key="3">
    <source>
        <dbReference type="ARBA" id="ARBA00022692"/>
    </source>
</evidence>
<dbReference type="Gene3D" id="1.20.1250.20">
    <property type="entry name" value="MFS general substrate transporter like domains"/>
    <property type="match status" value="1"/>
</dbReference>
<keyword evidence="8" id="KW-1185">Reference proteome</keyword>
<feature type="transmembrane region" description="Helical" evidence="6">
    <location>
        <begin position="20"/>
        <end position="42"/>
    </location>
</feature>
<accession>A0AA41Z0H5</accession>
<evidence type="ECO:0000313" key="8">
    <source>
        <dbReference type="Proteomes" id="UP001165667"/>
    </source>
</evidence>
<feature type="transmembrane region" description="Helical" evidence="6">
    <location>
        <begin position="311"/>
        <end position="330"/>
    </location>
</feature>
<keyword evidence="4 6" id="KW-1133">Transmembrane helix</keyword>
<dbReference type="InterPro" id="IPR036259">
    <property type="entry name" value="MFS_trans_sf"/>
</dbReference>
<keyword evidence="2" id="KW-1003">Cell membrane</keyword>
<dbReference type="SUPFAM" id="SSF103473">
    <property type="entry name" value="MFS general substrate transporter"/>
    <property type="match status" value="1"/>
</dbReference>
<evidence type="ECO:0000256" key="5">
    <source>
        <dbReference type="ARBA" id="ARBA00023136"/>
    </source>
</evidence>
<comment type="caution">
    <text evidence="7">The sequence shown here is derived from an EMBL/GenBank/DDBJ whole genome shotgun (WGS) entry which is preliminary data.</text>
</comment>
<reference evidence="7" key="1">
    <citation type="submission" date="2022-05" db="EMBL/GenBank/DDBJ databases">
        <authorList>
            <person name="Pankratov T."/>
        </authorList>
    </citation>
    <scope>NUCLEOTIDE SEQUENCE</scope>
    <source>
        <strain evidence="7">BP6-180914</strain>
    </source>
</reference>
<feature type="transmembrane region" description="Helical" evidence="6">
    <location>
        <begin position="222"/>
        <end position="244"/>
    </location>
</feature>
<evidence type="ECO:0000313" key="7">
    <source>
        <dbReference type="EMBL" id="MCW6510657.1"/>
    </source>
</evidence>
<keyword evidence="5 6" id="KW-0472">Membrane</keyword>
<evidence type="ECO:0000256" key="4">
    <source>
        <dbReference type="ARBA" id="ARBA00022989"/>
    </source>
</evidence>
<dbReference type="GO" id="GO:0005886">
    <property type="term" value="C:plasma membrane"/>
    <property type="evidence" value="ECO:0007669"/>
    <property type="project" value="UniProtKB-SubCell"/>
</dbReference>
<keyword evidence="3 6" id="KW-0812">Transmembrane</keyword>
<feature type="transmembrane region" description="Helical" evidence="6">
    <location>
        <begin position="378"/>
        <end position="398"/>
    </location>
</feature>
<feature type="transmembrane region" description="Helical" evidence="6">
    <location>
        <begin position="351"/>
        <end position="372"/>
    </location>
</feature>
<dbReference type="CDD" id="cd06173">
    <property type="entry name" value="MFS_MefA_like"/>
    <property type="match status" value="1"/>
</dbReference>
<dbReference type="PANTHER" id="PTHR23513:SF11">
    <property type="entry name" value="STAPHYLOFERRIN A TRANSPORTER"/>
    <property type="match status" value="1"/>
</dbReference>
<dbReference type="GO" id="GO:0022857">
    <property type="term" value="F:transmembrane transporter activity"/>
    <property type="evidence" value="ECO:0007669"/>
    <property type="project" value="InterPro"/>
</dbReference>
<dbReference type="RefSeq" id="WP_282587034.1">
    <property type="nucleotide sequence ID" value="NZ_JAMOIM010000017.1"/>
</dbReference>
<comment type="subcellular location">
    <subcellularLocation>
        <location evidence="1">Cell membrane</location>
        <topology evidence="1">Multi-pass membrane protein</topology>
    </subcellularLocation>
</comment>
<gene>
    <name evidence="7" type="ORF">M8523_21820</name>
</gene>
<dbReference type="PANTHER" id="PTHR23513">
    <property type="entry name" value="INTEGRAL MEMBRANE EFFLUX PROTEIN-RELATED"/>
    <property type="match status" value="1"/>
</dbReference>
<proteinExistence type="predicted"/>
<dbReference type="EMBL" id="JAMOIM010000017">
    <property type="protein sequence ID" value="MCW6510657.1"/>
    <property type="molecule type" value="Genomic_DNA"/>
</dbReference>
<dbReference type="Proteomes" id="UP001165667">
    <property type="component" value="Unassembled WGS sequence"/>
</dbReference>
<dbReference type="Pfam" id="PF07690">
    <property type="entry name" value="MFS_1"/>
    <property type="match status" value="1"/>
</dbReference>
<organism evidence="7 8">
    <name type="scientific">Lichenifustis flavocetrariae</name>
    <dbReference type="NCBI Taxonomy" id="2949735"/>
    <lineage>
        <taxon>Bacteria</taxon>
        <taxon>Pseudomonadati</taxon>
        <taxon>Pseudomonadota</taxon>
        <taxon>Alphaproteobacteria</taxon>
        <taxon>Hyphomicrobiales</taxon>
        <taxon>Lichenihabitantaceae</taxon>
        <taxon>Lichenifustis</taxon>
    </lineage>
</organism>
<evidence type="ECO:0000256" key="2">
    <source>
        <dbReference type="ARBA" id="ARBA00022475"/>
    </source>
</evidence>
<sequence>MLFPDVPKGIFGERNFRLFFFGYLVSLTGSAMVPVALTFAILECGGSAGRVGLVLGSETAALVLLLLAGGVVGDRLSRKTVMVTADLGRCVAQALLAALLFSGHASLWLLMGLAVLLGAGQAFFGPALTGLVPEITGAARLQDANAWLGTARSLGQIAGPALAGLVVAAGGAPWAILIDAFTYAVGAACLAAVDLPAVPPAATEPFLLQLKLGWTEFRSHRWLWIIVTQFGFYHMLVLAPLMVLGAVIAERSLGGAAAWGLILSGQGLGAVIGGVSVLRRRPGRPLAWATVATFMGVPMIVLLAWPGPLWAIAAAAACSGAGFAIFTVLFDTTMQREIPPAALSRVSSYEWLGSFALLPIGSILTGPISALLGTSGTLWFSAVWLMATSALVLSAPAVHRLRWRQETTLAATP</sequence>
<feature type="transmembrane region" description="Helical" evidence="6">
    <location>
        <begin position="153"/>
        <end position="174"/>
    </location>
</feature>
<dbReference type="InterPro" id="IPR011701">
    <property type="entry name" value="MFS"/>
</dbReference>
<evidence type="ECO:0000256" key="1">
    <source>
        <dbReference type="ARBA" id="ARBA00004651"/>
    </source>
</evidence>
<protein>
    <submittedName>
        <fullName evidence="7">MFS transporter</fullName>
    </submittedName>
</protein>